<organism evidence="1 2">
    <name type="scientific">Halosquirtibacter laminarini</name>
    <dbReference type="NCBI Taxonomy" id="3374600"/>
    <lineage>
        <taxon>Bacteria</taxon>
        <taxon>Pseudomonadati</taxon>
        <taxon>Bacteroidota</taxon>
        <taxon>Bacteroidia</taxon>
        <taxon>Marinilabiliales</taxon>
        <taxon>Prolixibacteraceae</taxon>
        <taxon>Halosquirtibacter</taxon>
    </lineage>
</organism>
<keyword evidence="1" id="KW-0378">Hydrolase</keyword>
<dbReference type="Proteomes" id="UP000826212">
    <property type="component" value="Chromosome"/>
</dbReference>
<name>A0AC61NFU0_9BACT</name>
<dbReference type="EC" id="3.4.21.53" evidence="1"/>
<dbReference type="EMBL" id="CP081303">
    <property type="protein sequence ID" value="QZE14423.1"/>
    <property type="molecule type" value="Genomic_DNA"/>
</dbReference>
<protein>
    <submittedName>
        <fullName evidence="1">Endopeptidase La</fullName>
        <ecNumber evidence="1">3.4.21.53</ecNumber>
    </submittedName>
</protein>
<sequence length="799" mass="89528">MGEDYIPIIADGNDADLASVPMPDALPILPLRNTVLFPGVVMPISVGRKKSLELIREAYADNRLIGTIAQKEGKIENPTKEDMYQIGTMAEILKILEMPDGSTSVVIQGKKRFRVLDMFQDDPYFRALVVPSQEELPDNHSREFDAVISTLKELASKIVAGGVGGPSEAQFALKNIENNTFLINFLCNNSNITSEERQQLLELDSVRSRGGKLITYLVKEVQVIELKQDIQDKVKTDMDQQQREYILHQQMKTIQDELGGNPLEQEIEEFRERSEKKQWSDEVAELFQKELDKLQRLNPAAGEYSIQSGYVEMLLDLPWNEYSEDNFNMDHAEEVLDSDHYGLEKVKDRILEHLAVLKLKGDMKSPILCLYGPPGVGKTSLGKSIAKSLGREYVRMSLGGLHDESEIRGHRRTYIGAMPGRIIQSVKKAGSSNPVFILDEIDKISSDFHGDPASALLEVLDPEQNSTFHDNYLDIDYDLSKVMFIATANSLSTLHPALRDRMELIDVSGYLVEEKIEIVKRHLLSRQIENHGLKAEDLFLSDEVIEVIIDSYTRESGVRLLDKMIAKLCRRVAKKVAFGKEYNPHIQKEDIKEYLGTPVYTKELYEGNDYAGVVTGLAWTAVGGEILYIETSVNKGNGKLTLTGNLGDVMKESAMIALQYLRSHSESLDLDPQIFDKWNVHVHVPEGAIPKDGPSAGITMATALASSFTQRKVKKNIAMTGEITLRGKVLPVGGIKEKILAAKRSGVKEIILSEDNRKDIEDIKELYIQGLKFHYVKNISDVLSIALLKSKVDNAITIK</sequence>
<evidence type="ECO:0000313" key="2">
    <source>
        <dbReference type="Proteomes" id="UP000826212"/>
    </source>
</evidence>
<keyword evidence="2" id="KW-1185">Reference proteome</keyword>
<gene>
    <name evidence="1" type="primary">lon</name>
    <name evidence="1" type="ORF">K4L44_00725</name>
</gene>
<proteinExistence type="predicted"/>
<evidence type="ECO:0000313" key="1">
    <source>
        <dbReference type="EMBL" id="QZE14423.1"/>
    </source>
</evidence>
<reference evidence="1" key="1">
    <citation type="submission" date="2021-08" db="EMBL/GenBank/DDBJ databases">
        <title>Novel anaerobic bacterium isolated from sea squirt in East Sea, Republic of Korea.</title>
        <authorList>
            <person name="Nguyen T.H."/>
            <person name="Li Z."/>
            <person name="Lee Y.-J."/>
            <person name="Ko J."/>
            <person name="Kim S.-G."/>
        </authorList>
    </citation>
    <scope>NUCLEOTIDE SEQUENCE</scope>
    <source>
        <strain evidence="1">KCTC 25031</strain>
    </source>
</reference>
<accession>A0AC61NFU0</accession>